<feature type="compositionally biased region" description="Low complexity" evidence="2">
    <location>
        <begin position="459"/>
        <end position="474"/>
    </location>
</feature>
<proteinExistence type="predicted"/>
<feature type="compositionally biased region" description="Basic and acidic residues" evidence="2">
    <location>
        <begin position="475"/>
        <end position="484"/>
    </location>
</feature>
<feature type="coiled-coil region" evidence="1">
    <location>
        <begin position="381"/>
        <end position="408"/>
    </location>
</feature>
<accession>A0A7R8ZGD5</accession>
<gene>
    <name evidence="3" type="ORF">CTOB1V02_LOCUS1305</name>
</gene>
<organism evidence="3">
    <name type="scientific">Cyprideis torosa</name>
    <dbReference type="NCBI Taxonomy" id="163714"/>
    <lineage>
        <taxon>Eukaryota</taxon>
        <taxon>Metazoa</taxon>
        <taxon>Ecdysozoa</taxon>
        <taxon>Arthropoda</taxon>
        <taxon>Crustacea</taxon>
        <taxon>Oligostraca</taxon>
        <taxon>Ostracoda</taxon>
        <taxon>Podocopa</taxon>
        <taxon>Podocopida</taxon>
        <taxon>Cytherocopina</taxon>
        <taxon>Cytheroidea</taxon>
        <taxon>Cytherideidae</taxon>
        <taxon>Cyprideis</taxon>
    </lineage>
</organism>
<feature type="compositionally biased region" description="Basic and acidic residues" evidence="2">
    <location>
        <begin position="153"/>
        <end position="164"/>
    </location>
</feature>
<dbReference type="EMBL" id="OB660183">
    <property type="protein sequence ID" value="CAD7223315.1"/>
    <property type="molecule type" value="Genomic_DNA"/>
</dbReference>
<feature type="coiled-coil region" evidence="1">
    <location>
        <begin position="305"/>
        <end position="339"/>
    </location>
</feature>
<evidence type="ECO:0000313" key="3">
    <source>
        <dbReference type="EMBL" id="CAD7223315.1"/>
    </source>
</evidence>
<name>A0A7R8ZGD5_9CRUS</name>
<feature type="compositionally biased region" description="Basic and acidic residues" evidence="2">
    <location>
        <begin position="188"/>
        <end position="198"/>
    </location>
</feature>
<feature type="region of interest" description="Disordered" evidence="2">
    <location>
        <begin position="181"/>
        <end position="201"/>
    </location>
</feature>
<keyword evidence="1" id="KW-0175">Coiled coil</keyword>
<protein>
    <submittedName>
        <fullName evidence="3">Uncharacterized protein</fullName>
    </submittedName>
</protein>
<evidence type="ECO:0000256" key="1">
    <source>
        <dbReference type="SAM" id="Coils"/>
    </source>
</evidence>
<sequence length="540" mass="61713">MKRSMSFDWLVAEYLLRSRRLGTYSHFQKEVSVLQSVAEDKKSKRRIPCPPRLTEDTSTGEKQLVVASEDVELVLLGLGLRDDQSRSSVLSLYRDMEGSSLMECLLILLAQGGQSSKESGERSTNGVPLSEKLMALNSRFDSMKAERKKSSRKHDDLGRQKHAENQANAFSLQQLLSKTKESQSLAEQRMEMERELQRRQQSLEAQVEQALSRLERRSDLLEQEREREQRELYDERQKLLQEMNRLRQEREQVAIQLRNIHKAAVDNSSNEKPSREVLPHQQRERREGLDRSLFDLGGGDSIDSRVHIRREMDRWLRELKSLRKRNRRLEKKNLALETRFGIMTRVRQTQESVLRRTLGDSAAGMSTTSLGGTESPTVLALRGARRRMNNLDEEHASLDRELRQLRIQNVVGRGRMQRWSLFSTAEEDEYAEEAEGLKAETTIPRQETAIGVRVLSGKQSESSNNTRTSQTTSSDEQRNEEVRRSPATATLTLEEGPSVTTGGAETTEQSYEPSTSTVPPPVMRSLAFAALDLDSAWKTK</sequence>
<evidence type="ECO:0000256" key="2">
    <source>
        <dbReference type="SAM" id="MobiDB-lite"/>
    </source>
</evidence>
<feature type="compositionally biased region" description="Basic and acidic residues" evidence="2">
    <location>
        <begin position="272"/>
        <end position="292"/>
    </location>
</feature>
<feature type="compositionally biased region" description="Polar residues" evidence="2">
    <location>
        <begin position="498"/>
        <end position="517"/>
    </location>
</feature>
<feature type="region of interest" description="Disordered" evidence="2">
    <location>
        <begin position="432"/>
        <end position="521"/>
    </location>
</feature>
<feature type="region of interest" description="Disordered" evidence="2">
    <location>
        <begin position="264"/>
        <end position="292"/>
    </location>
</feature>
<dbReference type="AlphaFoldDB" id="A0A7R8ZGD5"/>
<feature type="region of interest" description="Disordered" evidence="2">
    <location>
        <begin position="142"/>
        <end position="168"/>
    </location>
</feature>
<reference evidence="3" key="1">
    <citation type="submission" date="2020-11" db="EMBL/GenBank/DDBJ databases">
        <authorList>
            <person name="Tran Van P."/>
        </authorList>
    </citation>
    <scope>NUCLEOTIDE SEQUENCE</scope>
</reference>